<dbReference type="OrthoDB" id="9767603at2"/>
<keyword evidence="2" id="KW-0472">Membrane</keyword>
<feature type="compositionally biased region" description="Gly residues" evidence="1">
    <location>
        <begin position="624"/>
        <end position="637"/>
    </location>
</feature>
<feature type="domain" description="Predicted membrane protein YciQ-like C-terminal" evidence="5">
    <location>
        <begin position="274"/>
        <end position="552"/>
    </location>
</feature>
<name>A0A1M5JFR7_9SPHI</name>
<proteinExistence type="predicted"/>
<evidence type="ECO:0000256" key="1">
    <source>
        <dbReference type="SAM" id="MobiDB-lite"/>
    </source>
</evidence>
<dbReference type="AlphaFoldDB" id="A0A1M5JFR7"/>
<evidence type="ECO:0000256" key="3">
    <source>
        <dbReference type="SAM" id="SignalP"/>
    </source>
</evidence>
<sequence length="637" mass="69867">MTKKLFRPFSYLLLFILFQFPQQLFAQTERILSFHSNIKIDSSGLVRITELIKVNATGDQIKRGLVRTLPLYRTDVYSTRKKMDFLVESVLKNGVEEPFSTKESNGSRSIYIGQESVLLEPGIYEYQISYSTRGQVGFFKDYDELYWNVTGNEWAFPIDTASASIQFPAGAKGGNTVCYTGPAGSKDHNCNSFNNADGSITFKTSQGLAQGEGFTIAAAFSTGFIKKPSFTEKLYTEYKELAITALLLIALGGYLFFTWNRYGVDPATPTVIPSFNVPGGFSPAMLRYFNKRKSDQKGFATAIVNMAVKKVIRIKKEAEDYVLERASEDTSVLSPEEQQIYKHLLASRSKIAVDSSNNNTISSARTAYENTVKVKLDFENYFVKHSKHLTKGVLATVIAFALFMYFVGGGYPFVLLFFAPFIGVGLFCIYNGIRSLKSTYGLSLFLVLFGLGFTGGPGYMLYQFIGKMEPTSAVFIILATLMFIAFIYLIKAPTVYGAAMLSEIAGFKMYLETAEQHRLNLLNPPELSPQLFEKFLPYAMALDVENAWGAKFEQLFEGTDYQPDWYSGDRFSYRAFGSGMAQPLSRAFDNATPSISSSSGSGSSSGSSGSSSWSSGSSSSSSGSSGGGGGGGGGGGW</sequence>
<feature type="domain" description="DUF2207" evidence="4">
    <location>
        <begin position="30"/>
        <end position="220"/>
    </location>
</feature>
<feature type="compositionally biased region" description="Low complexity" evidence="1">
    <location>
        <begin position="596"/>
        <end position="623"/>
    </location>
</feature>
<keyword evidence="2" id="KW-0812">Transmembrane</keyword>
<protein>
    <submittedName>
        <fullName evidence="6">Predicted membrane protein</fullName>
    </submittedName>
</protein>
<reference evidence="7" key="1">
    <citation type="submission" date="2016-11" db="EMBL/GenBank/DDBJ databases">
        <authorList>
            <person name="Varghese N."/>
            <person name="Submissions S."/>
        </authorList>
    </citation>
    <scope>NUCLEOTIDE SEQUENCE [LARGE SCALE GENOMIC DNA]</scope>
    <source>
        <strain evidence="7">DSM 16990</strain>
    </source>
</reference>
<organism evidence="6 7">
    <name type="scientific">Pedobacter caeni</name>
    <dbReference type="NCBI Taxonomy" id="288992"/>
    <lineage>
        <taxon>Bacteria</taxon>
        <taxon>Pseudomonadati</taxon>
        <taxon>Bacteroidota</taxon>
        <taxon>Sphingobacteriia</taxon>
        <taxon>Sphingobacteriales</taxon>
        <taxon>Sphingobacteriaceae</taxon>
        <taxon>Pedobacter</taxon>
    </lineage>
</organism>
<evidence type="ECO:0000256" key="2">
    <source>
        <dbReference type="SAM" id="Phobius"/>
    </source>
</evidence>
<dbReference type="Proteomes" id="UP000184287">
    <property type="component" value="Unassembled WGS sequence"/>
</dbReference>
<dbReference type="EMBL" id="FQUQ01000005">
    <property type="protein sequence ID" value="SHG39341.1"/>
    <property type="molecule type" value="Genomic_DNA"/>
</dbReference>
<feature type="transmembrane region" description="Helical" evidence="2">
    <location>
        <begin position="389"/>
        <end position="407"/>
    </location>
</feature>
<dbReference type="STRING" id="288992.SAMN04488522_105332"/>
<dbReference type="Pfam" id="PF20990">
    <property type="entry name" value="DUF2207_C"/>
    <property type="match status" value="1"/>
</dbReference>
<dbReference type="InterPro" id="IPR018702">
    <property type="entry name" value="DUF2207"/>
</dbReference>
<feature type="transmembrane region" description="Helical" evidence="2">
    <location>
        <begin position="413"/>
        <end position="433"/>
    </location>
</feature>
<feature type="chain" id="PRO_5009911359" evidence="3">
    <location>
        <begin position="27"/>
        <end position="637"/>
    </location>
</feature>
<feature type="region of interest" description="Disordered" evidence="1">
    <location>
        <begin position="591"/>
        <end position="637"/>
    </location>
</feature>
<feature type="transmembrane region" description="Helical" evidence="2">
    <location>
        <begin position="241"/>
        <end position="259"/>
    </location>
</feature>
<gene>
    <name evidence="6" type="ORF">SAMN04488522_105332</name>
</gene>
<evidence type="ECO:0000259" key="5">
    <source>
        <dbReference type="Pfam" id="PF20990"/>
    </source>
</evidence>
<feature type="transmembrane region" description="Helical" evidence="2">
    <location>
        <begin position="440"/>
        <end position="465"/>
    </location>
</feature>
<evidence type="ECO:0000313" key="7">
    <source>
        <dbReference type="Proteomes" id="UP000184287"/>
    </source>
</evidence>
<evidence type="ECO:0000259" key="4">
    <source>
        <dbReference type="Pfam" id="PF09972"/>
    </source>
</evidence>
<evidence type="ECO:0000313" key="6">
    <source>
        <dbReference type="EMBL" id="SHG39341.1"/>
    </source>
</evidence>
<dbReference type="Pfam" id="PF09972">
    <property type="entry name" value="DUF2207"/>
    <property type="match status" value="1"/>
</dbReference>
<dbReference type="RefSeq" id="WP_073234890.1">
    <property type="nucleotide sequence ID" value="NZ_FQUQ01000005.1"/>
</dbReference>
<keyword evidence="3" id="KW-0732">Signal</keyword>
<dbReference type="InterPro" id="IPR048389">
    <property type="entry name" value="YciQ-like_C"/>
</dbReference>
<keyword evidence="7" id="KW-1185">Reference proteome</keyword>
<keyword evidence="2" id="KW-1133">Transmembrane helix</keyword>
<feature type="transmembrane region" description="Helical" evidence="2">
    <location>
        <begin position="471"/>
        <end position="490"/>
    </location>
</feature>
<accession>A0A1M5JFR7</accession>
<feature type="signal peptide" evidence="3">
    <location>
        <begin position="1"/>
        <end position="26"/>
    </location>
</feature>